<dbReference type="STRING" id="1685382.AVJ23_02485"/>
<proteinExistence type="predicted"/>
<sequence>MSDGEVMRISASGPRRVIGVGALVGLGALLLYMALGTPEMAMPFRLGVGLGGALALWVSQLMWEVTGHALILTETDLRDSDGTVIARLDDIARVDRGAFAMKPSNGFLIVLKTSGPRAWRPGLWWRLGRRVAVGGVTAGSQTRPMADVIKVKIAEARGEAG</sequence>
<name>A0A0W7WPU4_9RHOB</name>
<comment type="caution">
    <text evidence="2">The sequence shown here is derived from an EMBL/GenBank/DDBJ whole genome shotgun (WGS) entry which is preliminary data.</text>
</comment>
<dbReference type="AlphaFoldDB" id="A0A0W7WPU4"/>
<protein>
    <recommendedName>
        <fullName evidence="4">PH domain-containing protein</fullName>
    </recommendedName>
</protein>
<dbReference type="OrthoDB" id="7862519at2"/>
<dbReference type="Proteomes" id="UP000054396">
    <property type="component" value="Unassembled WGS sequence"/>
</dbReference>
<evidence type="ECO:0008006" key="4">
    <source>
        <dbReference type="Google" id="ProtNLM"/>
    </source>
</evidence>
<gene>
    <name evidence="2" type="ORF">AVJ23_02485</name>
</gene>
<dbReference type="EMBL" id="LPXO01000001">
    <property type="protein sequence ID" value="KUF12607.1"/>
    <property type="molecule type" value="Genomic_DNA"/>
</dbReference>
<keyword evidence="1" id="KW-0472">Membrane</keyword>
<dbReference type="RefSeq" id="WP_058860551.1">
    <property type="nucleotide sequence ID" value="NZ_LPXO01000001.1"/>
</dbReference>
<accession>A0A0W7WPU4</accession>
<evidence type="ECO:0000313" key="2">
    <source>
        <dbReference type="EMBL" id="KUF12607.1"/>
    </source>
</evidence>
<organism evidence="2 3">
    <name type="scientific">Pseudoponticoccus marisrubri</name>
    <dbReference type="NCBI Taxonomy" id="1685382"/>
    <lineage>
        <taxon>Bacteria</taxon>
        <taxon>Pseudomonadati</taxon>
        <taxon>Pseudomonadota</taxon>
        <taxon>Alphaproteobacteria</taxon>
        <taxon>Rhodobacterales</taxon>
        <taxon>Roseobacteraceae</taxon>
        <taxon>Pseudoponticoccus</taxon>
    </lineage>
</organism>
<reference evidence="2 3" key="1">
    <citation type="submission" date="2015-12" db="EMBL/GenBank/DDBJ databases">
        <authorList>
            <person name="Shamseldin A."/>
            <person name="Moawad H."/>
            <person name="Abd El-Rahim W.M."/>
            <person name="Sadowsky M.J."/>
        </authorList>
    </citation>
    <scope>NUCLEOTIDE SEQUENCE [LARGE SCALE GENOMIC DNA]</scope>
    <source>
        <strain evidence="2 3">SJ5A-1</strain>
    </source>
</reference>
<keyword evidence="1" id="KW-0812">Transmembrane</keyword>
<keyword evidence="1" id="KW-1133">Transmembrane helix</keyword>
<evidence type="ECO:0000313" key="3">
    <source>
        <dbReference type="Proteomes" id="UP000054396"/>
    </source>
</evidence>
<keyword evidence="3" id="KW-1185">Reference proteome</keyword>
<feature type="transmembrane region" description="Helical" evidence="1">
    <location>
        <begin position="17"/>
        <end position="35"/>
    </location>
</feature>
<evidence type="ECO:0000256" key="1">
    <source>
        <dbReference type="SAM" id="Phobius"/>
    </source>
</evidence>